<protein>
    <recommendedName>
        <fullName evidence="11">Protein kinase domain-containing protein</fullName>
    </recommendedName>
</protein>
<comment type="caution">
    <text evidence="9">The sequence shown here is derived from an EMBL/GenBank/DDBJ whole genome shotgun (WGS) entry which is preliminary data.</text>
</comment>
<dbReference type="InterPro" id="IPR011009">
    <property type="entry name" value="Kinase-like_dom_sf"/>
</dbReference>
<dbReference type="Gene3D" id="3.30.200.20">
    <property type="entry name" value="Phosphorylase Kinase, domain 1"/>
    <property type="match status" value="1"/>
</dbReference>
<organism evidence="9 10">
    <name type="scientific">Porites lobata</name>
    <dbReference type="NCBI Taxonomy" id="104759"/>
    <lineage>
        <taxon>Eukaryota</taxon>
        <taxon>Metazoa</taxon>
        <taxon>Cnidaria</taxon>
        <taxon>Anthozoa</taxon>
        <taxon>Hexacorallia</taxon>
        <taxon>Scleractinia</taxon>
        <taxon>Fungiina</taxon>
        <taxon>Poritidae</taxon>
        <taxon>Porites</taxon>
    </lineage>
</organism>
<dbReference type="PROSITE" id="PS00108">
    <property type="entry name" value="PROTEIN_KINASE_ST"/>
    <property type="match status" value="1"/>
</dbReference>
<dbReference type="InterPro" id="IPR011029">
    <property type="entry name" value="DEATH-like_dom_sf"/>
</dbReference>
<evidence type="ECO:0000259" key="8">
    <source>
        <dbReference type="PROSITE" id="PS50209"/>
    </source>
</evidence>
<evidence type="ECO:0000256" key="5">
    <source>
        <dbReference type="ARBA" id="ARBA00022840"/>
    </source>
</evidence>
<feature type="binding site" evidence="6">
    <location>
        <position position="296"/>
    </location>
    <ligand>
        <name>ATP</name>
        <dbReference type="ChEBI" id="CHEBI:30616"/>
    </ligand>
</feature>
<dbReference type="InterPro" id="IPR017441">
    <property type="entry name" value="Protein_kinase_ATP_BS"/>
</dbReference>
<keyword evidence="5 6" id="KW-0067">ATP-binding</keyword>
<dbReference type="Proteomes" id="UP001159405">
    <property type="component" value="Unassembled WGS sequence"/>
</dbReference>
<feature type="binding site" evidence="6">
    <location>
        <position position="598"/>
    </location>
    <ligand>
        <name>ATP</name>
        <dbReference type="ChEBI" id="CHEBI:30616"/>
    </ligand>
</feature>
<evidence type="ECO:0000313" key="10">
    <source>
        <dbReference type="Proteomes" id="UP001159405"/>
    </source>
</evidence>
<dbReference type="SUPFAM" id="SSF56112">
    <property type="entry name" value="Protein kinase-like (PK-like)"/>
    <property type="match status" value="2"/>
</dbReference>
<dbReference type="PANTHER" id="PTHR11584:SF369">
    <property type="entry name" value="MITOGEN-ACTIVATED PROTEIN KINASE KINASE KINASE 19-RELATED"/>
    <property type="match status" value="1"/>
</dbReference>
<reference evidence="9 10" key="1">
    <citation type="submission" date="2022-05" db="EMBL/GenBank/DDBJ databases">
        <authorList>
            <consortium name="Genoscope - CEA"/>
            <person name="William W."/>
        </authorList>
    </citation>
    <scope>NUCLEOTIDE SEQUENCE [LARGE SCALE GENOMIC DNA]</scope>
</reference>
<gene>
    <name evidence="9" type="ORF">PLOB_00003979</name>
</gene>
<evidence type="ECO:0000256" key="2">
    <source>
        <dbReference type="ARBA" id="ARBA00022679"/>
    </source>
</evidence>
<evidence type="ECO:0000259" key="7">
    <source>
        <dbReference type="PROSITE" id="PS50011"/>
    </source>
</evidence>
<keyword evidence="1" id="KW-0723">Serine/threonine-protein kinase</keyword>
<proteinExistence type="predicted"/>
<evidence type="ECO:0000313" key="9">
    <source>
        <dbReference type="EMBL" id="CAH3160560.1"/>
    </source>
</evidence>
<keyword evidence="10" id="KW-1185">Reference proteome</keyword>
<dbReference type="PROSITE" id="PS50209">
    <property type="entry name" value="CARD"/>
    <property type="match status" value="1"/>
</dbReference>
<feature type="domain" description="Protein kinase" evidence="7">
    <location>
        <begin position="267"/>
        <end position="531"/>
    </location>
</feature>
<dbReference type="PROSITE" id="PS00107">
    <property type="entry name" value="PROTEIN_KINASE_ATP"/>
    <property type="match status" value="2"/>
</dbReference>
<dbReference type="PROSITE" id="PS50011">
    <property type="entry name" value="PROTEIN_KINASE_DOM"/>
    <property type="match status" value="1"/>
</dbReference>
<dbReference type="Gene3D" id="1.10.533.10">
    <property type="entry name" value="Death Domain, Fas"/>
    <property type="match status" value="2"/>
</dbReference>
<dbReference type="SUPFAM" id="SSF47986">
    <property type="entry name" value="DEATH domain"/>
    <property type="match status" value="2"/>
</dbReference>
<dbReference type="InterPro" id="IPR008271">
    <property type="entry name" value="Ser/Thr_kinase_AS"/>
</dbReference>
<dbReference type="SMART" id="SM00220">
    <property type="entry name" value="S_TKc"/>
    <property type="match status" value="1"/>
</dbReference>
<evidence type="ECO:0000256" key="6">
    <source>
        <dbReference type="PROSITE-ProRule" id="PRU10141"/>
    </source>
</evidence>
<keyword evidence="3 6" id="KW-0547">Nucleotide-binding</keyword>
<dbReference type="EMBL" id="CALNXK010000117">
    <property type="protein sequence ID" value="CAH3160560.1"/>
    <property type="molecule type" value="Genomic_DNA"/>
</dbReference>
<dbReference type="Gene3D" id="1.10.510.10">
    <property type="entry name" value="Transferase(Phosphotransferase) domain 1"/>
    <property type="match status" value="1"/>
</dbReference>
<evidence type="ECO:0000256" key="1">
    <source>
        <dbReference type="ARBA" id="ARBA00022527"/>
    </source>
</evidence>
<evidence type="ECO:0000256" key="3">
    <source>
        <dbReference type="ARBA" id="ARBA00022741"/>
    </source>
</evidence>
<dbReference type="Pfam" id="PF00069">
    <property type="entry name" value="Pkinase"/>
    <property type="match status" value="1"/>
</dbReference>
<keyword evidence="2" id="KW-0808">Transferase</keyword>
<evidence type="ECO:0008006" key="11">
    <source>
        <dbReference type="Google" id="ProtNLM"/>
    </source>
</evidence>
<dbReference type="PANTHER" id="PTHR11584">
    <property type="entry name" value="SERINE/THREONINE PROTEIN KINASE"/>
    <property type="match status" value="1"/>
</dbReference>
<evidence type="ECO:0000256" key="4">
    <source>
        <dbReference type="ARBA" id="ARBA00022777"/>
    </source>
</evidence>
<name>A0ABN8QDN2_9CNID</name>
<keyword evidence="4" id="KW-0418">Kinase</keyword>
<dbReference type="InterPro" id="IPR000719">
    <property type="entry name" value="Prot_kinase_dom"/>
</dbReference>
<accession>A0ABN8QDN2</accession>
<dbReference type="InterPro" id="IPR001315">
    <property type="entry name" value="CARD"/>
</dbReference>
<feature type="domain" description="CARD" evidence="8">
    <location>
        <begin position="1"/>
        <end position="77"/>
    </location>
</feature>
<sequence>MDPIHKKVLANKTSEIMKRISNPVVLSAHLKAIFSTEDLEEVEAKTSQRGATTGTQTMLSLLEKRGPKAFTLFIHALLDPSISCADLADDLEQEERKLRGEAGALIREVTSAPASPNQWDINDSAGTFNFEQKKVTLGSLVKDMPFALRTKIERMMNVNNHNDLNWRGLAEAMSLSVDDVRQMEEGENGKMTGLFDNMIHTKKTIKDFLDFLKHPAVQRLDVIDEIVEGCGLPKEVSENESSELYETDPELKRQLQFDGCFLHPEKYDPVKFLGSGGFAQVYLVIEKRTGKKMAAKMFNLGANTRDKQQLVESMETEVRALTSIKHEHIVEFFFGERIRNTGLLFLEYMEGGTLEHLLSNNGPLDEPLVVKFTRQLLSVVDFLHTNGKKRIVHQDIKGANILLDGAQKNIKLFDFGICTIMEEPRTPAGGLLTKNNVASFHWTSPELLAGREFSRNTDIWSVGCTVVEMLTTKPPLFFEYLSVRQKMFRIINHMIEPPTDCTSLAFGFLKRCLCPKEIRASAAELLLDPFLNPEQLEEVHPQGVTDVQVNLELKRRLQSDGCFLDPEKYDPVKFLGSGGYSKVYLVIEKRTGKKMAAKMFNLGANTSDTQKVQSYNYNL</sequence>
<dbReference type="CDD" id="cd01671">
    <property type="entry name" value="CARD"/>
    <property type="match status" value="1"/>
</dbReference>